<dbReference type="SUPFAM" id="SSF81343">
    <property type="entry name" value="Fumarate reductase respiratory complex transmembrane subunits"/>
    <property type="match status" value="1"/>
</dbReference>
<proteinExistence type="predicted"/>
<feature type="transmembrane region" description="Helical" evidence="8">
    <location>
        <begin position="80"/>
        <end position="98"/>
    </location>
</feature>
<dbReference type="InterPro" id="IPR014314">
    <property type="entry name" value="Succ_DH_cytb556"/>
</dbReference>
<evidence type="ECO:0000256" key="1">
    <source>
        <dbReference type="ARBA" id="ARBA00004141"/>
    </source>
</evidence>
<evidence type="ECO:0000256" key="4">
    <source>
        <dbReference type="ARBA" id="ARBA00022723"/>
    </source>
</evidence>
<dbReference type="CDD" id="cd03499">
    <property type="entry name" value="SQR_TypeC_SdhC"/>
    <property type="match status" value="1"/>
</dbReference>
<name>A0A427Y858_9TREE</name>
<evidence type="ECO:0000256" key="5">
    <source>
        <dbReference type="ARBA" id="ARBA00022989"/>
    </source>
</evidence>
<dbReference type="GO" id="GO:0005739">
    <property type="term" value="C:mitochondrion"/>
    <property type="evidence" value="ECO:0007669"/>
    <property type="project" value="GOC"/>
</dbReference>
<keyword evidence="5 8" id="KW-1133">Transmembrane helix</keyword>
<dbReference type="GO" id="GO:0046872">
    <property type="term" value="F:metal ion binding"/>
    <property type="evidence" value="ECO:0007669"/>
    <property type="project" value="UniProtKB-KW"/>
</dbReference>
<sequence length="179" mass="19879">MFAPVLARRSVLSATGLAPMLRASGSSLMLAQRRLVSTQHVKPTEEIHILNEQRLKRPTSPHLTIYQPQLTWYMSGLTRITGVPLSFALYGASLLYLLHPYFPAIDSAHLIQFAHDLPTWLKGSVKMIFAAPFTYHAFNGIRHLLWDAGYGLTLKGVYATGYTVLAATAVSSIYLAFFV</sequence>
<dbReference type="PANTHER" id="PTHR10978:SF5">
    <property type="entry name" value="SUCCINATE DEHYDROGENASE CYTOCHROME B560 SUBUNIT, MITOCHONDRIAL"/>
    <property type="match status" value="1"/>
</dbReference>
<evidence type="ECO:0000256" key="3">
    <source>
        <dbReference type="ARBA" id="ARBA00022692"/>
    </source>
</evidence>
<evidence type="ECO:0000256" key="6">
    <source>
        <dbReference type="ARBA" id="ARBA00023004"/>
    </source>
</evidence>
<dbReference type="OrthoDB" id="588261at2759"/>
<evidence type="ECO:0000313" key="10">
    <source>
        <dbReference type="Proteomes" id="UP000279259"/>
    </source>
</evidence>
<evidence type="ECO:0000313" key="9">
    <source>
        <dbReference type="EMBL" id="RSH87253.1"/>
    </source>
</evidence>
<dbReference type="Gene3D" id="1.20.1300.10">
    <property type="entry name" value="Fumarate reductase/succinate dehydrogenase, transmembrane subunit"/>
    <property type="match status" value="1"/>
</dbReference>
<accession>A0A427Y858</accession>
<keyword evidence="6" id="KW-0408">Iron</keyword>
<protein>
    <submittedName>
        <fullName evidence="9">Cytochrome b subunit of succinate dehydrogenase, Sdh3p</fullName>
    </submittedName>
</protein>
<dbReference type="GO" id="GO:0016020">
    <property type="term" value="C:membrane"/>
    <property type="evidence" value="ECO:0007669"/>
    <property type="project" value="UniProtKB-SubCell"/>
</dbReference>
<evidence type="ECO:0000256" key="2">
    <source>
        <dbReference type="ARBA" id="ARBA00022617"/>
    </source>
</evidence>
<dbReference type="InterPro" id="IPR034804">
    <property type="entry name" value="SQR/QFR_C/D"/>
</dbReference>
<dbReference type="PROSITE" id="PS01001">
    <property type="entry name" value="SDH_CYT_2"/>
    <property type="match status" value="1"/>
</dbReference>
<dbReference type="EMBL" id="RSCD01000017">
    <property type="protein sequence ID" value="RSH87253.1"/>
    <property type="molecule type" value="Genomic_DNA"/>
</dbReference>
<evidence type="ECO:0000256" key="7">
    <source>
        <dbReference type="ARBA" id="ARBA00023136"/>
    </source>
</evidence>
<comment type="subcellular location">
    <subcellularLocation>
        <location evidence="1">Membrane</location>
        <topology evidence="1">Multi-pass membrane protein</topology>
    </subcellularLocation>
</comment>
<dbReference type="Pfam" id="PF01127">
    <property type="entry name" value="Sdh_cyt"/>
    <property type="match status" value="1"/>
</dbReference>
<dbReference type="PANTHER" id="PTHR10978">
    <property type="entry name" value="SUCCINATE DEHYDROGENASE CYTOCHROME B560 SUBUNIT"/>
    <property type="match status" value="1"/>
</dbReference>
<dbReference type="AlphaFoldDB" id="A0A427Y858"/>
<evidence type="ECO:0000256" key="8">
    <source>
        <dbReference type="SAM" id="Phobius"/>
    </source>
</evidence>
<gene>
    <name evidence="9" type="primary">SDH3</name>
    <name evidence="9" type="ORF">EHS25_003162</name>
</gene>
<dbReference type="GO" id="GO:0006099">
    <property type="term" value="P:tricarboxylic acid cycle"/>
    <property type="evidence" value="ECO:0007669"/>
    <property type="project" value="InterPro"/>
</dbReference>
<dbReference type="InterPro" id="IPR000701">
    <property type="entry name" value="SuccDH_FuR_B_TM-su"/>
</dbReference>
<keyword evidence="2" id="KW-0349">Heme</keyword>
<dbReference type="STRING" id="1890683.A0A427Y858"/>
<keyword evidence="4" id="KW-0479">Metal-binding</keyword>
<comment type="caution">
    <text evidence="9">The sequence shown here is derived from an EMBL/GenBank/DDBJ whole genome shotgun (WGS) entry which is preliminary data.</text>
</comment>
<dbReference type="GO" id="GO:0009055">
    <property type="term" value="F:electron transfer activity"/>
    <property type="evidence" value="ECO:0007669"/>
    <property type="project" value="InterPro"/>
</dbReference>
<reference evidence="9 10" key="1">
    <citation type="submission" date="2018-11" db="EMBL/GenBank/DDBJ databases">
        <title>Genome sequence of Saitozyma podzolica DSM 27192.</title>
        <authorList>
            <person name="Aliyu H."/>
            <person name="Gorte O."/>
            <person name="Ochsenreither K."/>
        </authorList>
    </citation>
    <scope>NUCLEOTIDE SEQUENCE [LARGE SCALE GENOMIC DNA]</scope>
    <source>
        <strain evidence="9 10">DSM 27192</strain>
    </source>
</reference>
<dbReference type="GO" id="GO:0006121">
    <property type="term" value="P:mitochondrial electron transport, succinate to ubiquinone"/>
    <property type="evidence" value="ECO:0007669"/>
    <property type="project" value="TreeGrafter"/>
</dbReference>
<feature type="transmembrane region" description="Helical" evidence="8">
    <location>
        <begin position="158"/>
        <end position="178"/>
    </location>
</feature>
<dbReference type="Proteomes" id="UP000279259">
    <property type="component" value="Unassembled WGS sequence"/>
</dbReference>
<keyword evidence="10" id="KW-1185">Reference proteome</keyword>
<keyword evidence="3 8" id="KW-0812">Transmembrane</keyword>
<keyword evidence="7 8" id="KW-0472">Membrane</keyword>
<organism evidence="9 10">
    <name type="scientific">Saitozyma podzolica</name>
    <dbReference type="NCBI Taxonomy" id="1890683"/>
    <lineage>
        <taxon>Eukaryota</taxon>
        <taxon>Fungi</taxon>
        <taxon>Dikarya</taxon>
        <taxon>Basidiomycota</taxon>
        <taxon>Agaricomycotina</taxon>
        <taxon>Tremellomycetes</taxon>
        <taxon>Tremellales</taxon>
        <taxon>Trimorphomycetaceae</taxon>
        <taxon>Saitozyma</taxon>
    </lineage>
</organism>
<dbReference type="NCBIfam" id="TIGR02970">
    <property type="entry name" value="succ_dehyd_cytB"/>
    <property type="match status" value="1"/>
</dbReference>
<dbReference type="InterPro" id="IPR018495">
    <property type="entry name" value="Succ_DH_cyt_bsu_CS"/>
</dbReference>